<dbReference type="AlphaFoldDB" id="A0A165KRY7"/>
<name>A0A165KRY7_EXIGL</name>
<evidence type="ECO:0000313" key="2">
    <source>
        <dbReference type="EMBL" id="KZV96773.1"/>
    </source>
</evidence>
<reference evidence="2 3" key="1">
    <citation type="journal article" date="2016" name="Mol. Biol. Evol.">
        <title>Comparative Genomics of Early-Diverging Mushroom-Forming Fungi Provides Insights into the Origins of Lignocellulose Decay Capabilities.</title>
        <authorList>
            <person name="Nagy L.G."/>
            <person name="Riley R."/>
            <person name="Tritt A."/>
            <person name="Adam C."/>
            <person name="Daum C."/>
            <person name="Floudas D."/>
            <person name="Sun H."/>
            <person name="Yadav J.S."/>
            <person name="Pangilinan J."/>
            <person name="Larsson K.H."/>
            <person name="Matsuura K."/>
            <person name="Barry K."/>
            <person name="Labutti K."/>
            <person name="Kuo R."/>
            <person name="Ohm R.A."/>
            <person name="Bhattacharya S.S."/>
            <person name="Shirouzu T."/>
            <person name="Yoshinaga Y."/>
            <person name="Martin F.M."/>
            <person name="Grigoriev I.V."/>
            <person name="Hibbett D.S."/>
        </authorList>
    </citation>
    <scope>NUCLEOTIDE SEQUENCE [LARGE SCALE GENOMIC DNA]</scope>
    <source>
        <strain evidence="2 3">HHB12029</strain>
    </source>
</reference>
<keyword evidence="3" id="KW-1185">Reference proteome</keyword>
<dbReference type="InParanoid" id="A0A165KRY7"/>
<protein>
    <submittedName>
        <fullName evidence="2">Uncharacterized protein</fullName>
    </submittedName>
</protein>
<gene>
    <name evidence="2" type="ORF">EXIGLDRAFT_732335</name>
</gene>
<proteinExistence type="predicted"/>
<keyword evidence="1" id="KW-0472">Membrane</keyword>
<organism evidence="2 3">
    <name type="scientific">Exidia glandulosa HHB12029</name>
    <dbReference type="NCBI Taxonomy" id="1314781"/>
    <lineage>
        <taxon>Eukaryota</taxon>
        <taxon>Fungi</taxon>
        <taxon>Dikarya</taxon>
        <taxon>Basidiomycota</taxon>
        <taxon>Agaricomycotina</taxon>
        <taxon>Agaricomycetes</taxon>
        <taxon>Auriculariales</taxon>
        <taxon>Exidiaceae</taxon>
        <taxon>Exidia</taxon>
    </lineage>
</organism>
<feature type="transmembrane region" description="Helical" evidence="1">
    <location>
        <begin position="167"/>
        <end position="186"/>
    </location>
</feature>
<evidence type="ECO:0000256" key="1">
    <source>
        <dbReference type="SAM" id="Phobius"/>
    </source>
</evidence>
<dbReference type="Proteomes" id="UP000077266">
    <property type="component" value="Unassembled WGS sequence"/>
</dbReference>
<accession>A0A165KRY7</accession>
<evidence type="ECO:0000313" key="3">
    <source>
        <dbReference type="Proteomes" id="UP000077266"/>
    </source>
</evidence>
<keyword evidence="1" id="KW-0812">Transmembrane</keyword>
<feature type="transmembrane region" description="Helical" evidence="1">
    <location>
        <begin position="277"/>
        <end position="298"/>
    </location>
</feature>
<dbReference type="EMBL" id="KV425938">
    <property type="protein sequence ID" value="KZV96773.1"/>
    <property type="molecule type" value="Genomic_DNA"/>
</dbReference>
<keyword evidence="1" id="KW-1133">Transmembrane helix</keyword>
<sequence>MSLTVPERWSTLSNALQRLRQNGVIYLIDRSGPIAPPSSLDDDSPEVRNVLAAWTDFLYLHSLNMALFAYDELGLDDQTKHGVLNTHRLSLEFTAIAPGSNPNDPDAGVNPAKTFKVSRLKVVPLDQARHMGPLGQATEFAFEAEVAAGRDAADAHFRTTRHAEEPGRYVGCIAVLATVYATVPLVPGPLMRTKLLYLDVSGPFANAAHKQPKAEAARVFGYAVQYGWMMDREDRKDYGTALRRAEKQTDEPWELHALEPDEYNALYGKLSETWETILGTVVIILVVGSVLFMGRAIWTRVLLWRARKTL</sequence>